<dbReference type="RefSeq" id="XP_052941997.1">
    <property type="nucleotide sequence ID" value="XM_053087970.1"/>
</dbReference>
<feature type="compositionally biased region" description="Basic and acidic residues" evidence="1">
    <location>
        <begin position="186"/>
        <end position="210"/>
    </location>
</feature>
<reference evidence="2" key="1">
    <citation type="journal article" date="2022" name="G3 (Bethesda)">
        <title>High quality genome of the basidiomycete yeast Dioszegia hungarica PDD-24b-2 isolated from cloud water.</title>
        <authorList>
            <person name="Jarrige D."/>
            <person name="Haridas S."/>
            <person name="Bleykasten-Grosshans C."/>
            <person name="Joly M."/>
            <person name="Nadalig T."/>
            <person name="Sancelme M."/>
            <person name="Vuilleumier S."/>
            <person name="Grigoriev I.V."/>
            <person name="Amato P."/>
            <person name="Bringel F."/>
        </authorList>
    </citation>
    <scope>NUCLEOTIDE SEQUENCE</scope>
    <source>
        <strain evidence="2">PDD-24b-2</strain>
    </source>
</reference>
<dbReference type="GeneID" id="77727175"/>
<protein>
    <submittedName>
        <fullName evidence="2">Uncharacterized protein</fullName>
    </submittedName>
</protein>
<organism evidence="2 3">
    <name type="scientific">Dioszegia hungarica</name>
    <dbReference type="NCBI Taxonomy" id="4972"/>
    <lineage>
        <taxon>Eukaryota</taxon>
        <taxon>Fungi</taxon>
        <taxon>Dikarya</taxon>
        <taxon>Basidiomycota</taxon>
        <taxon>Agaricomycotina</taxon>
        <taxon>Tremellomycetes</taxon>
        <taxon>Tremellales</taxon>
        <taxon>Bulleribasidiaceae</taxon>
        <taxon>Dioszegia</taxon>
    </lineage>
</organism>
<dbReference type="EMBL" id="JAKWFO010000014">
    <property type="protein sequence ID" value="KAI9632220.1"/>
    <property type="molecule type" value="Genomic_DNA"/>
</dbReference>
<evidence type="ECO:0000256" key="1">
    <source>
        <dbReference type="SAM" id="MobiDB-lite"/>
    </source>
</evidence>
<sequence length="259" mass="28290">MSAPALNATTSASATLSSRSPITNNNTTNNETGDDSNGTEVFRFSMSGTAPIGTMGIVGTWAMKRKEGETLWNGECCPPRADGRICPPQRLINDIAAKFPGITDLNDQENATKAFISYAGHNMRNWKRGRFHLSYDSTKETTNQEHKADLTTHPCRVKMSGPMAKRRKMMLEPASGARQIPTAEQESCRDNPRTEGASRARGARGVEHPSETVATAIDAASELWPVGWRNPGIMPSDTLLFVSVIDHLPVERYPICSRG</sequence>
<proteinExistence type="predicted"/>
<keyword evidence="3" id="KW-1185">Reference proteome</keyword>
<feature type="region of interest" description="Disordered" evidence="1">
    <location>
        <begin position="1"/>
        <end position="40"/>
    </location>
</feature>
<dbReference type="AlphaFoldDB" id="A0AA38LQP7"/>
<comment type="caution">
    <text evidence="2">The sequence shown here is derived from an EMBL/GenBank/DDBJ whole genome shotgun (WGS) entry which is preliminary data.</text>
</comment>
<gene>
    <name evidence="2" type="ORF">MKK02DRAFT_30088</name>
</gene>
<accession>A0AA38LQP7</accession>
<feature type="compositionally biased region" description="Low complexity" evidence="1">
    <location>
        <begin position="1"/>
        <end position="39"/>
    </location>
</feature>
<dbReference type="Proteomes" id="UP001164286">
    <property type="component" value="Unassembled WGS sequence"/>
</dbReference>
<evidence type="ECO:0000313" key="2">
    <source>
        <dbReference type="EMBL" id="KAI9632220.1"/>
    </source>
</evidence>
<evidence type="ECO:0000313" key="3">
    <source>
        <dbReference type="Proteomes" id="UP001164286"/>
    </source>
</evidence>
<feature type="region of interest" description="Disordered" evidence="1">
    <location>
        <begin position="174"/>
        <end position="211"/>
    </location>
</feature>
<name>A0AA38LQP7_9TREE</name>